<evidence type="ECO:0000256" key="4">
    <source>
        <dbReference type="SAM" id="Phobius"/>
    </source>
</evidence>
<keyword evidence="4" id="KW-0812">Transmembrane</keyword>
<evidence type="ECO:0000313" key="7">
    <source>
        <dbReference type="Proteomes" id="UP000199513"/>
    </source>
</evidence>
<dbReference type="EMBL" id="FONY01000017">
    <property type="protein sequence ID" value="SFF14401.1"/>
    <property type="molecule type" value="Genomic_DNA"/>
</dbReference>
<evidence type="ECO:0000256" key="2">
    <source>
        <dbReference type="ARBA" id="ARBA00022670"/>
    </source>
</evidence>
<dbReference type="Proteomes" id="UP000199513">
    <property type="component" value="Unassembled WGS sequence"/>
</dbReference>
<dbReference type="InterPro" id="IPR009003">
    <property type="entry name" value="Peptidase_S1_PA"/>
</dbReference>
<comment type="similarity">
    <text evidence="1">Belongs to the peptidase S1C family.</text>
</comment>
<dbReference type="SUPFAM" id="SSF50494">
    <property type="entry name" value="Trypsin-like serine proteases"/>
    <property type="match status" value="1"/>
</dbReference>
<evidence type="ECO:0000313" key="6">
    <source>
        <dbReference type="EMBL" id="SFF14401.1"/>
    </source>
</evidence>
<keyword evidence="3" id="KW-0378">Hydrolase</keyword>
<keyword evidence="2 6" id="KW-0645">Protease</keyword>
<organism evidence="6 7">
    <name type="scientific">Thermoflexibacter ruber</name>
    <dbReference type="NCBI Taxonomy" id="1003"/>
    <lineage>
        <taxon>Bacteria</taxon>
        <taxon>Pseudomonadati</taxon>
        <taxon>Bacteroidota</taxon>
        <taxon>Cytophagia</taxon>
        <taxon>Cytophagales</taxon>
        <taxon>Thermoflexibacteraceae</taxon>
        <taxon>Thermoflexibacter</taxon>
    </lineage>
</organism>
<evidence type="ECO:0000259" key="5">
    <source>
        <dbReference type="PROSITE" id="PS50106"/>
    </source>
</evidence>
<dbReference type="PROSITE" id="PS50106">
    <property type="entry name" value="PDZ"/>
    <property type="match status" value="1"/>
</dbReference>
<feature type="transmembrane region" description="Helical" evidence="4">
    <location>
        <begin position="6"/>
        <end position="25"/>
    </location>
</feature>
<dbReference type="OrthoDB" id="9758917at2"/>
<dbReference type="PANTHER" id="PTHR22939">
    <property type="entry name" value="SERINE PROTEASE FAMILY S1C HTRA-RELATED"/>
    <property type="match status" value="1"/>
</dbReference>
<dbReference type="GO" id="GO:0006508">
    <property type="term" value="P:proteolysis"/>
    <property type="evidence" value="ECO:0007669"/>
    <property type="project" value="UniProtKB-KW"/>
</dbReference>
<dbReference type="Pfam" id="PF13180">
    <property type="entry name" value="PDZ_2"/>
    <property type="match status" value="1"/>
</dbReference>
<evidence type="ECO:0000256" key="1">
    <source>
        <dbReference type="ARBA" id="ARBA00010541"/>
    </source>
</evidence>
<dbReference type="InterPro" id="IPR001478">
    <property type="entry name" value="PDZ"/>
</dbReference>
<keyword evidence="4" id="KW-1133">Transmembrane helix</keyword>
<protein>
    <submittedName>
        <fullName evidence="6">Do/DeqQ family serine protease</fullName>
    </submittedName>
</protein>
<dbReference type="Gene3D" id="2.40.10.120">
    <property type="match status" value="1"/>
</dbReference>
<reference evidence="6 7" key="1">
    <citation type="submission" date="2016-10" db="EMBL/GenBank/DDBJ databases">
        <authorList>
            <person name="de Groot N.N."/>
        </authorList>
    </citation>
    <scope>NUCLEOTIDE SEQUENCE [LARGE SCALE GENOMIC DNA]</scope>
    <source>
        <strain>GEY</strain>
        <strain evidence="7">DSM 9560</strain>
    </source>
</reference>
<feature type="domain" description="PDZ" evidence="5">
    <location>
        <begin position="273"/>
        <end position="364"/>
    </location>
</feature>
<dbReference type="GO" id="GO:0004252">
    <property type="term" value="F:serine-type endopeptidase activity"/>
    <property type="evidence" value="ECO:0007669"/>
    <property type="project" value="InterPro"/>
</dbReference>
<dbReference type="InterPro" id="IPR036034">
    <property type="entry name" value="PDZ_sf"/>
</dbReference>
<dbReference type="Gene3D" id="2.30.42.10">
    <property type="match status" value="1"/>
</dbReference>
<sequence length="477" mass="52234">MNKFSYLFSLIIASLLGGILTLVGYKSFFESPSVQLPNEKQDIQLTNFNKKLLDNFTVPEGLNFVLAADKVTPAVVHIRTYYKHADYDWFRERSDGDFSRFASGSGVIISEDGYILTNHHVIDESDKFDVILNDKRSYQGTIIGTDPTTDLALIKIQAKNLPTIEFGNSDNLKIGEWVLAVGNPFDLTSTVTAGIISAKARNINILRSRDGLQIESFIQTDAAVNPGNSGGALVNLKGELIGINTAIATKTGGYAGYSFAVPVTLAKKVAEDLLRYGEVQRGLLGVNIRDIDASLANQYGIKNIKGVFVVNVNPKSAADEAGMEIGDIITKVEDVEVNTVAALQEIVARHRPGERIAVVFERGGVEKKVYLTLKNKNNEAVVTKLTENFEELGAEVAEVNQSDKKKHDIEGGVKIVKLKEGKLKKSKVMEGFIITHIDKLKIQTLADLKSALRTRKDKIIVEGIEPNGDKAFYGIGF</sequence>
<evidence type="ECO:0000256" key="3">
    <source>
        <dbReference type="ARBA" id="ARBA00022801"/>
    </source>
</evidence>
<dbReference type="STRING" id="1003.SAMN04488541_101767"/>
<dbReference type="PANTHER" id="PTHR22939:SF129">
    <property type="entry name" value="SERINE PROTEASE HTRA2, MITOCHONDRIAL"/>
    <property type="match status" value="1"/>
</dbReference>
<gene>
    <name evidence="6" type="ORF">SAMN04488541_101767</name>
</gene>
<proteinExistence type="inferred from homology"/>
<keyword evidence="4" id="KW-0472">Membrane</keyword>
<dbReference type="PRINTS" id="PR00834">
    <property type="entry name" value="PROTEASES2C"/>
</dbReference>
<dbReference type="InterPro" id="IPR001940">
    <property type="entry name" value="Peptidase_S1C"/>
</dbReference>
<dbReference type="SUPFAM" id="SSF50156">
    <property type="entry name" value="PDZ domain-like"/>
    <property type="match status" value="1"/>
</dbReference>
<accession>A0A1I2GCK5</accession>
<keyword evidence="7" id="KW-1185">Reference proteome</keyword>
<dbReference type="Pfam" id="PF13365">
    <property type="entry name" value="Trypsin_2"/>
    <property type="match status" value="1"/>
</dbReference>
<dbReference type="SMART" id="SM00228">
    <property type="entry name" value="PDZ"/>
    <property type="match status" value="1"/>
</dbReference>
<name>A0A1I2GCK5_9BACT</name>
<dbReference type="AlphaFoldDB" id="A0A1I2GCK5"/>